<sequence>MTVLERIEAQVQTLSETELYEFRRWFQEWDADAWDRQIEADAQAGKLDALAAEALAEYRSGSAREI</sequence>
<dbReference type="EMBL" id="CP020370">
    <property type="protein sequence ID" value="AUB80958.1"/>
    <property type="molecule type" value="Genomic_DNA"/>
</dbReference>
<gene>
    <name evidence="1" type="ORF">THSYN_08360</name>
</gene>
<accession>A0A2K8U5T7</accession>
<evidence type="ECO:0000313" key="1">
    <source>
        <dbReference type="EMBL" id="AUB80958.1"/>
    </source>
</evidence>
<organism evidence="1 2">
    <name type="scientific">Candidatus Thiodictyon syntrophicum</name>
    <dbReference type="NCBI Taxonomy" id="1166950"/>
    <lineage>
        <taxon>Bacteria</taxon>
        <taxon>Pseudomonadati</taxon>
        <taxon>Pseudomonadota</taxon>
        <taxon>Gammaproteobacteria</taxon>
        <taxon>Chromatiales</taxon>
        <taxon>Chromatiaceae</taxon>
        <taxon>Thiodictyon</taxon>
    </lineage>
</organism>
<evidence type="ECO:0000313" key="2">
    <source>
        <dbReference type="Proteomes" id="UP000232638"/>
    </source>
</evidence>
<dbReference type="KEGG" id="tsy:THSYN_08360"/>
<keyword evidence="2" id="KW-1185">Reference proteome</keyword>
<reference evidence="1 2" key="1">
    <citation type="submission" date="2017-03" db="EMBL/GenBank/DDBJ databases">
        <title>Complete genome sequence of Candidatus 'Thiodictyon syntrophicum' sp. nov. strain Cad16T, a photolithoautotroph purple sulfur bacterium isolated from an alpine meromictic lake.</title>
        <authorList>
            <person name="Luedin S.M."/>
            <person name="Pothier J.F."/>
            <person name="Danza F."/>
            <person name="Storelli N."/>
            <person name="Wittwer M."/>
            <person name="Tonolla M."/>
        </authorList>
    </citation>
    <scope>NUCLEOTIDE SEQUENCE [LARGE SCALE GENOMIC DNA]</scope>
    <source>
        <strain evidence="1 2">Cad16T</strain>
    </source>
</reference>
<dbReference type="OrthoDB" id="9800707at2"/>
<proteinExistence type="predicted"/>
<dbReference type="RefSeq" id="WP_100918738.1">
    <property type="nucleotide sequence ID" value="NZ_CP020370.1"/>
</dbReference>
<dbReference type="Proteomes" id="UP000232638">
    <property type="component" value="Chromosome"/>
</dbReference>
<protein>
    <submittedName>
        <fullName evidence="1">Uncharacterized protein</fullName>
    </submittedName>
</protein>
<name>A0A2K8U5T7_9GAMM</name>
<dbReference type="AlphaFoldDB" id="A0A2K8U5T7"/>